<organism evidence="5 6">
    <name type="scientific">Amycolatopsis carbonis</name>
    <dbReference type="NCBI Taxonomy" id="715471"/>
    <lineage>
        <taxon>Bacteria</taxon>
        <taxon>Bacillati</taxon>
        <taxon>Actinomycetota</taxon>
        <taxon>Actinomycetes</taxon>
        <taxon>Pseudonocardiales</taxon>
        <taxon>Pseudonocardiaceae</taxon>
        <taxon>Amycolatopsis</taxon>
    </lineage>
</organism>
<comment type="similarity">
    <text evidence="2">Belongs to the EspG family.</text>
</comment>
<name>A0A9Y2ICB8_9PSEU</name>
<keyword evidence="4" id="KW-0143">Chaperone</keyword>
<keyword evidence="6" id="KW-1185">Reference proteome</keyword>
<dbReference type="RefSeq" id="WP_285966527.1">
    <property type="nucleotide sequence ID" value="NZ_CP127294.1"/>
</dbReference>
<keyword evidence="3" id="KW-0963">Cytoplasm</keyword>
<proteinExistence type="inferred from homology"/>
<dbReference type="AlphaFoldDB" id="A0A9Y2ICB8"/>
<evidence type="ECO:0000313" key="6">
    <source>
        <dbReference type="Proteomes" id="UP001236014"/>
    </source>
</evidence>
<protein>
    <submittedName>
        <fullName evidence="5">ESX secretion-associated protein EspG</fullName>
    </submittedName>
</protein>
<evidence type="ECO:0000256" key="3">
    <source>
        <dbReference type="ARBA" id="ARBA00022490"/>
    </source>
</evidence>
<dbReference type="KEGG" id="acab:QRX50_30310"/>
<dbReference type="InterPro" id="IPR025734">
    <property type="entry name" value="EspG"/>
</dbReference>
<accession>A0A9Y2ICB8</accession>
<dbReference type="EMBL" id="CP127294">
    <property type="protein sequence ID" value="WIX75763.1"/>
    <property type="molecule type" value="Genomic_DNA"/>
</dbReference>
<evidence type="ECO:0000256" key="1">
    <source>
        <dbReference type="ARBA" id="ARBA00004496"/>
    </source>
</evidence>
<evidence type="ECO:0000256" key="4">
    <source>
        <dbReference type="ARBA" id="ARBA00023186"/>
    </source>
</evidence>
<dbReference type="Pfam" id="PF14011">
    <property type="entry name" value="ESX-1_EspG"/>
    <property type="match status" value="1"/>
</dbReference>
<gene>
    <name evidence="5" type="ORF">QRX50_30310</name>
</gene>
<comment type="subcellular location">
    <subcellularLocation>
        <location evidence="1">Cytoplasm</location>
    </subcellularLocation>
</comment>
<evidence type="ECO:0000256" key="2">
    <source>
        <dbReference type="ARBA" id="ARBA00006411"/>
    </source>
</evidence>
<reference evidence="5 6" key="1">
    <citation type="submission" date="2023-06" db="EMBL/GenBank/DDBJ databases">
        <authorList>
            <person name="Oyuntsetseg B."/>
            <person name="Kim S.B."/>
        </authorList>
    </citation>
    <scope>NUCLEOTIDE SEQUENCE [LARGE SCALE GENOMIC DNA]</scope>
    <source>
        <strain evidence="5 6">2-15</strain>
    </source>
</reference>
<sequence length="282" mass="30089">MADRFEFVLDVFEALVVSQATGGDIRQYPLRIGTVPSDPVRFVRVATQVYRAMEDKRLSTHGELSPGVRTAFGLLARPRVSVAVAGVDGVGADIAVLALSDGRQAVGITQNPRTDELLFSLFADEDLVDVVTGVLPPARAATTGAHTVNRQATRAVSAMTARRMAEAAEDEEETDAFGMIEVRGTVRPSRTDPRVTPTPGSTEVLERVMAAPRLGGGHVTVTGWGRHGELRAADPLSWLDTQDGRYLIHTTTGEAGELSAKYVPAGRSEVARAVQNAIAAVY</sequence>
<evidence type="ECO:0000313" key="5">
    <source>
        <dbReference type="EMBL" id="WIX75763.1"/>
    </source>
</evidence>
<dbReference type="Proteomes" id="UP001236014">
    <property type="component" value="Chromosome"/>
</dbReference>